<proteinExistence type="predicted"/>
<dbReference type="Pfam" id="PF07730">
    <property type="entry name" value="HisKA_3"/>
    <property type="match status" value="1"/>
</dbReference>
<evidence type="ECO:0000256" key="8">
    <source>
        <dbReference type="ARBA" id="ARBA00023012"/>
    </source>
</evidence>
<dbReference type="GO" id="GO:0000155">
    <property type="term" value="F:phosphorelay sensor kinase activity"/>
    <property type="evidence" value="ECO:0007669"/>
    <property type="project" value="InterPro"/>
</dbReference>
<name>A0A1X1TPW9_9MYCO</name>
<dbReference type="InterPro" id="IPR050482">
    <property type="entry name" value="Sensor_HK_TwoCompSys"/>
</dbReference>
<evidence type="ECO:0000256" key="7">
    <source>
        <dbReference type="ARBA" id="ARBA00022840"/>
    </source>
</evidence>
<reference evidence="10 11" key="1">
    <citation type="journal article" date="2019" name="Emerg. Microbes Infect.">
        <title>Comprehensive subspecies identification of 175 nontuberculous mycobacteria species based on 7547 genomic profiles.</title>
        <authorList>
            <person name="Matsumoto Y."/>
            <person name="Kinjo T."/>
            <person name="Motooka D."/>
            <person name="Nabeya D."/>
            <person name="Jung N."/>
            <person name="Uechi K."/>
            <person name="Horii T."/>
            <person name="Iida T."/>
            <person name="Fujita J."/>
            <person name="Nakamura S."/>
        </authorList>
    </citation>
    <scope>NUCLEOTIDE SEQUENCE [LARGE SCALE GENOMIC DNA]</scope>
    <source>
        <strain evidence="10 11">JCM 14738</strain>
    </source>
</reference>
<keyword evidence="4" id="KW-0808">Transferase</keyword>
<dbReference type="SUPFAM" id="SSF55874">
    <property type="entry name" value="ATPase domain of HSP90 chaperone/DNA topoisomerase II/histidine kinase"/>
    <property type="match status" value="1"/>
</dbReference>
<evidence type="ECO:0000256" key="6">
    <source>
        <dbReference type="ARBA" id="ARBA00022777"/>
    </source>
</evidence>
<feature type="domain" description="Histidine kinase/HSP90-like ATPase" evidence="9">
    <location>
        <begin position="325"/>
        <end position="416"/>
    </location>
</feature>
<evidence type="ECO:0000256" key="1">
    <source>
        <dbReference type="ARBA" id="ARBA00000085"/>
    </source>
</evidence>
<dbReference type="OrthoDB" id="5242012at2"/>
<dbReference type="InterPro" id="IPR011712">
    <property type="entry name" value="Sig_transdc_His_kin_sub3_dim/P"/>
</dbReference>
<dbReference type="CDD" id="cd16917">
    <property type="entry name" value="HATPase_UhpB-NarQ-NarX-like"/>
    <property type="match status" value="1"/>
</dbReference>
<dbReference type="Proteomes" id="UP000467385">
    <property type="component" value="Chromosome"/>
</dbReference>
<evidence type="ECO:0000313" key="10">
    <source>
        <dbReference type="EMBL" id="BBZ40150.1"/>
    </source>
</evidence>
<evidence type="ECO:0000313" key="11">
    <source>
        <dbReference type="Proteomes" id="UP000467385"/>
    </source>
</evidence>
<sequence length="422" mass="46055">MLLGNSRIHRYATERLQLLGYDLVHRYATERFEIFLVTLTVMYFLAGVLLPLWGYEWVLRSLWVLAVVAICTAQCAVLVIALYLVRRDRHQRSITLVCVSNWVTAVLITFIMPSLLPVMVLLALVPVVFAEHYVRRQRGLILMLITVGCVLALAVLARFQNISQIAAHAPPAIESVFINVALPIIAVHILLIVWNNAAALRVSQKLLADHAAELAASRTRLITAADEERRRLERDLHDGAQQHLVALAVLLQLARRAEKDRAERLLLEASELMDTAIAEIRRIAHGIYPPLLVSGGLAQALPAAAAHAAIPVDLNLQGVGRYRREVEAALYYCSTEALQNAAKHGGPDAKVAINASVEDHQLTLVISDSGPGFNRATTGAGLTNMKDRLAAIGGQLEIDTAPGRGTRIIATVTSVPEPSAAQ</sequence>
<dbReference type="Pfam" id="PF02518">
    <property type="entry name" value="HATPase_c"/>
    <property type="match status" value="1"/>
</dbReference>
<evidence type="ECO:0000256" key="3">
    <source>
        <dbReference type="ARBA" id="ARBA00022553"/>
    </source>
</evidence>
<keyword evidence="5" id="KW-0547">Nucleotide-binding</keyword>
<keyword evidence="3" id="KW-0597">Phosphoprotein</keyword>
<dbReference type="STRING" id="44010.AWC00_02400"/>
<dbReference type="SMART" id="SM00387">
    <property type="entry name" value="HATPase_c"/>
    <property type="match status" value="1"/>
</dbReference>
<dbReference type="EMBL" id="AP022613">
    <property type="protein sequence ID" value="BBZ40150.1"/>
    <property type="molecule type" value="Genomic_DNA"/>
</dbReference>
<dbReference type="InterPro" id="IPR003594">
    <property type="entry name" value="HATPase_dom"/>
</dbReference>
<evidence type="ECO:0000256" key="4">
    <source>
        <dbReference type="ARBA" id="ARBA00022679"/>
    </source>
</evidence>
<dbReference type="GO" id="GO:0046983">
    <property type="term" value="F:protein dimerization activity"/>
    <property type="evidence" value="ECO:0007669"/>
    <property type="project" value="InterPro"/>
</dbReference>
<dbReference type="Gene3D" id="1.20.5.1930">
    <property type="match status" value="1"/>
</dbReference>
<dbReference type="GO" id="GO:0005524">
    <property type="term" value="F:ATP binding"/>
    <property type="evidence" value="ECO:0007669"/>
    <property type="project" value="UniProtKB-KW"/>
</dbReference>
<evidence type="ECO:0000256" key="2">
    <source>
        <dbReference type="ARBA" id="ARBA00012438"/>
    </source>
</evidence>
<dbReference type="InterPro" id="IPR036890">
    <property type="entry name" value="HATPase_C_sf"/>
</dbReference>
<keyword evidence="6" id="KW-0418">Kinase</keyword>
<keyword evidence="11" id="KW-1185">Reference proteome</keyword>
<keyword evidence="7" id="KW-0067">ATP-binding</keyword>
<gene>
    <name evidence="10" type="ORF">MCNS_32130</name>
</gene>
<evidence type="ECO:0000256" key="5">
    <source>
        <dbReference type="ARBA" id="ARBA00022741"/>
    </source>
</evidence>
<evidence type="ECO:0000259" key="9">
    <source>
        <dbReference type="SMART" id="SM00387"/>
    </source>
</evidence>
<organism evidence="10 11">
    <name type="scientific">Mycobacterium conspicuum</name>
    <dbReference type="NCBI Taxonomy" id="44010"/>
    <lineage>
        <taxon>Bacteria</taxon>
        <taxon>Bacillati</taxon>
        <taxon>Actinomycetota</taxon>
        <taxon>Actinomycetes</taxon>
        <taxon>Mycobacteriales</taxon>
        <taxon>Mycobacteriaceae</taxon>
        <taxon>Mycobacterium</taxon>
    </lineage>
</organism>
<protein>
    <recommendedName>
        <fullName evidence="2">histidine kinase</fullName>
        <ecNumber evidence="2">2.7.13.3</ecNumber>
    </recommendedName>
</protein>
<dbReference type="Gene3D" id="3.30.565.10">
    <property type="entry name" value="Histidine kinase-like ATPase, C-terminal domain"/>
    <property type="match status" value="1"/>
</dbReference>
<dbReference type="EC" id="2.7.13.3" evidence="2"/>
<comment type="catalytic activity">
    <reaction evidence="1">
        <text>ATP + protein L-histidine = ADP + protein N-phospho-L-histidine.</text>
        <dbReference type="EC" id="2.7.13.3"/>
    </reaction>
</comment>
<dbReference type="PANTHER" id="PTHR24421:SF10">
    <property type="entry name" value="NITRATE_NITRITE SENSOR PROTEIN NARQ"/>
    <property type="match status" value="1"/>
</dbReference>
<accession>A0A1X1TPW9</accession>
<dbReference type="PANTHER" id="PTHR24421">
    <property type="entry name" value="NITRATE/NITRITE SENSOR PROTEIN NARX-RELATED"/>
    <property type="match status" value="1"/>
</dbReference>
<dbReference type="AlphaFoldDB" id="A0A1X1TPW9"/>
<keyword evidence="8" id="KW-0902">Two-component regulatory system</keyword>
<dbReference type="RefSeq" id="WP_085231064.1">
    <property type="nucleotide sequence ID" value="NZ_AP022613.1"/>
</dbReference>
<dbReference type="GO" id="GO:0016020">
    <property type="term" value="C:membrane"/>
    <property type="evidence" value="ECO:0007669"/>
    <property type="project" value="InterPro"/>
</dbReference>